<dbReference type="Proteomes" id="UP000027982">
    <property type="component" value="Chromosome"/>
</dbReference>
<feature type="transmembrane region" description="Helical" evidence="1">
    <location>
        <begin position="25"/>
        <end position="43"/>
    </location>
</feature>
<dbReference type="AlphaFoldDB" id="A0A068NPV2"/>
<keyword evidence="3" id="KW-1185">Reference proteome</keyword>
<dbReference type="OrthoDB" id="140980at2"/>
<dbReference type="PANTHER" id="PTHR43044">
    <property type="match status" value="1"/>
</dbReference>
<feature type="transmembrane region" description="Helical" evidence="1">
    <location>
        <begin position="338"/>
        <end position="359"/>
    </location>
</feature>
<feature type="transmembrane region" description="Helical" evidence="1">
    <location>
        <begin position="256"/>
        <end position="277"/>
    </location>
</feature>
<organism evidence="2 3">
    <name type="scientific">Fimbriimonas ginsengisoli Gsoil 348</name>
    <dbReference type="NCBI Taxonomy" id="661478"/>
    <lineage>
        <taxon>Bacteria</taxon>
        <taxon>Bacillati</taxon>
        <taxon>Armatimonadota</taxon>
        <taxon>Fimbriimonadia</taxon>
        <taxon>Fimbriimonadales</taxon>
        <taxon>Fimbriimonadaceae</taxon>
        <taxon>Fimbriimonas</taxon>
    </lineage>
</organism>
<dbReference type="EMBL" id="CP007139">
    <property type="protein sequence ID" value="AIE85553.1"/>
    <property type="molecule type" value="Genomic_DNA"/>
</dbReference>
<evidence type="ECO:0000313" key="2">
    <source>
        <dbReference type="EMBL" id="AIE85553.1"/>
    </source>
</evidence>
<evidence type="ECO:0000313" key="3">
    <source>
        <dbReference type="Proteomes" id="UP000027982"/>
    </source>
</evidence>
<proteinExistence type="predicted"/>
<accession>A0A068NPV2</accession>
<reference evidence="2 3" key="1">
    <citation type="journal article" date="2014" name="PLoS ONE">
        <title>The first complete genome sequence of the class fimbriimonadia in the phylum armatimonadetes.</title>
        <authorList>
            <person name="Hu Z.Y."/>
            <person name="Wang Y.Z."/>
            <person name="Im W.T."/>
            <person name="Wang S.Y."/>
            <person name="Zhao G.P."/>
            <person name="Zheng H.J."/>
            <person name="Quan Z.X."/>
        </authorList>
    </citation>
    <scope>NUCLEOTIDE SEQUENCE [LARGE SCALE GENOMIC DNA]</scope>
    <source>
        <strain evidence="2">Gsoil 348</strain>
    </source>
</reference>
<gene>
    <name evidence="2" type="ORF">OP10G_2185</name>
</gene>
<feature type="transmembrane region" description="Helical" evidence="1">
    <location>
        <begin position="371"/>
        <end position="392"/>
    </location>
</feature>
<feature type="transmembrane region" description="Helical" evidence="1">
    <location>
        <begin position="49"/>
        <end position="72"/>
    </location>
</feature>
<dbReference type="HOGENOM" id="CLU_042661_0_0_0"/>
<feature type="transmembrane region" description="Helical" evidence="1">
    <location>
        <begin position="93"/>
        <end position="115"/>
    </location>
</feature>
<dbReference type="KEGG" id="fgi:OP10G_2185"/>
<sequence>MAITTHETTTGTAPQLRISSLGRPMLILGIVLIAITGIKLFGADNHEMYASYMFGVMFWMSLTLGLFGMSILHHCVRGRWSVPFVRLMEAGGGPAALLTMAVLFLPFVLNPGVLYDWADPVKRAADHVMNHRSAYMNPMGFTIRYVAFFAIWIAYSWFMRRSVLRQEAGGGFKLEISRTAWGAAGIVMFFLTVTFALTDWLMSMDNHWFSTMYGTWFIIMSCGAGLAFCLMIFNANSDKEPYRSVISPTLTRDQGNMQFTLTMLWGYTSLSQFLIIWNGNIPETTSYYKNRSSDMFPPGMASNHWGILGMALMIGRFFIPFFALLSPRIKKYPENLRLVGGWILVMHFIEIYLLVQPSIPGRAIQGPFAAHFVWDLLAWAGVGAIWIAVFALQTAKAPLVPTYDHRLEAMKHAH</sequence>
<evidence type="ECO:0008006" key="4">
    <source>
        <dbReference type="Google" id="ProtNLM"/>
    </source>
</evidence>
<keyword evidence="1" id="KW-0812">Transmembrane</keyword>
<evidence type="ECO:0000256" key="1">
    <source>
        <dbReference type="SAM" id="Phobius"/>
    </source>
</evidence>
<feature type="transmembrane region" description="Helical" evidence="1">
    <location>
        <begin position="305"/>
        <end position="326"/>
    </location>
</feature>
<dbReference type="RefSeq" id="WP_025225881.1">
    <property type="nucleotide sequence ID" value="NZ_CP007139.1"/>
</dbReference>
<dbReference type="STRING" id="661478.OP10G_2185"/>
<dbReference type="PANTHER" id="PTHR43044:SF1">
    <property type="entry name" value="QUINOL:CYTOCHROME C OXIDOREDUCTASE QUINONE-BINDING SUBUNIT 2"/>
    <property type="match status" value="1"/>
</dbReference>
<dbReference type="eggNOG" id="COG4531">
    <property type="taxonomic scope" value="Bacteria"/>
</dbReference>
<protein>
    <recommendedName>
        <fullName evidence="4">Quinol:cytochrome c oxidoreductase quinone-binding subunit 2</fullName>
    </recommendedName>
</protein>
<keyword evidence="1" id="KW-0472">Membrane</keyword>
<feature type="transmembrane region" description="Helical" evidence="1">
    <location>
        <begin position="179"/>
        <end position="201"/>
    </location>
</feature>
<feature type="transmembrane region" description="Helical" evidence="1">
    <location>
        <begin position="213"/>
        <end position="235"/>
    </location>
</feature>
<feature type="transmembrane region" description="Helical" evidence="1">
    <location>
        <begin position="135"/>
        <end position="158"/>
    </location>
</feature>
<keyword evidence="1" id="KW-1133">Transmembrane helix</keyword>
<name>A0A068NPV2_FIMGI</name>